<dbReference type="PANTHER" id="PTHR32060">
    <property type="entry name" value="TAIL-SPECIFIC PROTEASE"/>
    <property type="match status" value="1"/>
</dbReference>
<evidence type="ECO:0000259" key="6">
    <source>
        <dbReference type="PROSITE" id="PS50106"/>
    </source>
</evidence>
<keyword evidence="4 5" id="KW-0720">Serine protease</keyword>
<dbReference type="InterPro" id="IPR036034">
    <property type="entry name" value="PDZ_sf"/>
</dbReference>
<dbReference type="CDD" id="cd07560">
    <property type="entry name" value="Peptidase_S41_CPP"/>
    <property type="match status" value="1"/>
</dbReference>
<dbReference type="GO" id="GO:0004175">
    <property type="term" value="F:endopeptidase activity"/>
    <property type="evidence" value="ECO:0007669"/>
    <property type="project" value="TreeGrafter"/>
</dbReference>
<dbReference type="InterPro" id="IPR005151">
    <property type="entry name" value="Tail-specific_protease"/>
</dbReference>
<dbReference type="CDD" id="cd06782">
    <property type="entry name" value="cpPDZ_CPP-like"/>
    <property type="match status" value="1"/>
</dbReference>
<protein>
    <recommendedName>
        <fullName evidence="6">PDZ domain-containing protein</fullName>
    </recommendedName>
</protein>
<evidence type="ECO:0000313" key="8">
    <source>
        <dbReference type="Proteomes" id="UP000178092"/>
    </source>
</evidence>
<dbReference type="GO" id="GO:0007165">
    <property type="term" value="P:signal transduction"/>
    <property type="evidence" value="ECO:0007669"/>
    <property type="project" value="TreeGrafter"/>
</dbReference>
<dbReference type="Proteomes" id="UP000178092">
    <property type="component" value="Unassembled WGS sequence"/>
</dbReference>
<dbReference type="InterPro" id="IPR055210">
    <property type="entry name" value="CtpA/B_N"/>
</dbReference>
<dbReference type="InterPro" id="IPR004447">
    <property type="entry name" value="Peptidase_S41A"/>
</dbReference>
<dbReference type="GO" id="GO:0008236">
    <property type="term" value="F:serine-type peptidase activity"/>
    <property type="evidence" value="ECO:0007669"/>
    <property type="project" value="UniProtKB-KW"/>
</dbReference>
<dbReference type="GO" id="GO:0030288">
    <property type="term" value="C:outer membrane-bounded periplasmic space"/>
    <property type="evidence" value="ECO:0007669"/>
    <property type="project" value="TreeGrafter"/>
</dbReference>
<dbReference type="SMART" id="SM00228">
    <property type="entry name" value="PDZ"/>
    <property type="match status" value="1"/>
</dbReference>
<dbReference type="PANTHER" id="PTHR32060:SF30">
    <property type="entry name" value="CARBOXY-TERMINAL PROCESSING PROTEASE CTPA"/>
    <property type="match status" value="1"/>
</dbReference>
<dbReference type="FunFam" id="2.30.42.10:FF:000063">
    <property type="entry name" value="Peptidase, S41 family"/>
    <property type="match status" value="1"/>
</dbReference>
<dbReference type="AlphaFoldDB" id="A0A1G2R0V7"/>
<evidence type="ECO:0000256" key="2">
    <source>
        <dbReference type="ARBA" id="ARBA00022670"/>
    </source>
</evidence>
<dbReference type="Pfam" id="PF03572">
    <property type="entry name" value="Peptidase_S41"/>
    <property type="match status" value="1"/>
</dbReference>
<dbReference type="Gene3D" id="2.30.42.10">
    <property type="match status" value="1"/>
</dbReference>
<evidence type="ECO:0000256" key="5">
    <source>
        <dbReference type="RuleBase" id="RU004404"/>
    </source>
</evidence>
<dbReference type="GO" id="GO:0006508">
    <property type="term" value="P:proteolysis"/>
    <property type="evidence" value="ECO:0007669"/>
    <property type="project" value="UniProtKB-KW"/>
</dbReference>
<dbReference type="PROSITE" id="PS50106">
    <property type="entry name" value="PDZ"/>
    <property type="match status" value="1"/>
</dbReference>
<dbReference type="NCBIfam" id="TIGR00225">
    <property type="entry name" value="prc"/>
    <property type="match status" value="1"/>
</dbReference>
<dbReference type="Pfam" id="PF22694">
    <property type="entry name" value="CtpB_N-like"/>
    <property type="match status" value="1"/>
</dbReference>
<dbReference type="Pfam" id="PF00595">
    <property type="entry name" value="PDZ"/>
    <property type="match status" value="1"/>
</dbReference>
<dbReference type="SUPFAM" id="SSF50156">
    <property type="entry name" value="PDZ domain-like"/>
    <property type="match status" value="1"/>
</dbReference>
<dbReference type="SMART" id="SM00245">
    <property type="entry name" value="TSPc"/>
    <property type="match status" value="1"/>
</dbReference>
<accession>A0A1G2R0V7</accession>
<evidence type="ECO:0000313" key="7">
    <source>
        <dbReference type="EMBL" id="OHA66460.1"/>
    </source>
</evidence>
<dbReference type="Gene3D" id="3.90.226.10">
    <property type="entry name" value="2-enoyl-CoA Hydratase, Chain A, domain 1"/>
    <property type="match status" value="1"/>
</dbReference>
<evidence type="ECO:0000256" key="3">
    <source>
        <dbReference type="ARBA" id="ARBA00022801"/>
    </source>
</evidence>
<gene>
    <name evidence="7" type="ORF">A3C04_01410</name>
</gene>
<comment type="similarity">
    <text evidence="1 5">Belongs to the peptidase S41A family.</text>
</comment>
<dbReference type="SUPFAM" id="SSF52096">
    <property type="entry name" value="ClpP/crotonase"/>
    <property type="match status" value="1"/>
</dbReference>
<dbReference type="EMBL" id="MHTV01000033">
    <property type="protein sequence ID" value="OHA66460.1"/>
    <property type="molecule type" value="Genomic_DNA"/>
</dbReference>
<evidence type="ECO:0000256" key="1">
    <source>
        <dbReference type="ARBA" id="ARBA00009179"/>
    </source>
</evidence>
<feature type="domain" description="PDZ" evidence="6">
    <location>
        <begin position="93"/>
        <end position="169"/>
    </location>
</feature>
<dbReference type="Gene3D" id="3.30.750.44">
    <property type="match status" value="1"/>
</dbReference>
<comment type="caution">
    <text evidence="7">The sequence shown here is derived from an EMBL/GenBank/DDBJ whole genome shotgun (WGS) entry which is preliminary data.</text>
</comment>
<organism evidence="7 8">
    <name type="scientific">Candidatus Wildermuthbacteria bacterium RIFCSPHIGHO2_02_FULL_45_25</name>
    <dbReference type="NCBI Taxonomy" id="1802450"/>
    <lineage>
        <taxon>Bacteria</taxon>
        <taxon>Candidatus Wildermuthiibacteriota</taxon>
    </lineage>
</organism>
<reference evidence="7 8" key="1">
    <citation type="journal article" date="2016" name="Nat. Commun.">
        <title>Thousands of microbial genomes shed light on interconnected biogeochemical processes in an aquifer system.</title>
        <authorList>
            <person name="Anantharaman K."/>
            <person name="Brown C.T."/>
            <person name="Hug L.A."/>
            <person name="Sharon I."/>
            <person name="Castelle C.J."/>
            <person name="Probst A.J."/>
            <person name="Thomas B.C."/>
            <person name="Singh A."/>
            <person name="Wilkins M.J."/>
            <person name="Karaoz U."/>
            <person name="Brodie E.L."/>
            <person name="Williams K.H."/>
            <person name="Hubbard S.S."/>
            <person name="Banfield J.F."/>
        </authorList>
    </citation>
    <scope>NUCLEOTIDE SEQUENCE [LARGE SCALE GENOMIC DNA]</scope>
</reference>
<proteinExistence type="inferred from homology"/>
<name>A0A1G2R0V7_9BACT</name>
<dbReference type="InterPro" id="IPR001478">
    <property type="entry name" value="PDZ"/>
</dbReference>
<evidence type="ECO:0000256" key="4">
    <source>
        <dbReference type="ARBA" id="ARBA00022825"/>
    </source>
</evidence>
<sequence length="399" mass="44007">MKRFSPLVLLMSAITIASFAGGFLTARINGQSFIVHGVTNIEEGQPDGADFSLFWSAWQLVQEKYADAGTLDYQQMVYGSIKGMVESLDDPYTIFLEPQEAKQFLDDISGFFEGVGMEIGMRNDTLTIIAPLEGTPAYLAGLKAGDKIISINEKTAQNMSVEEAVSLIRGQKGTQVKLSIFRDDWKEAKEFELTRDVINIPSVTWNIRRDKVAYIKIHQFSEKSRTQFQQAAKEILASDADRLIIDVRNDPGGFLEVAVDMAGWFVKKDEVVVVEDFGSDENNREYLSKGNAAFADYPVVVLMNKGSASASEILAGALRDQTGAKLIGEQSFGKGSVQELIHLGDGSAVKVTVAKWLTPKGDHITGKGLTPDVQIKDERKNPEETDMQFEKALEIVSQM</sequence>
<keyword evidence="2 5" id="KW-0645">Protease</keyword>
<keyword evidence="3 5" id="KW-0378">Hydrolase</keyword>
<dbReference type="InterPro" id="IPR029045">
    <property type="entry name" value="ClpP/crotonase-like_dom_sf"/>
</dbReference>